<dbReference type="GO" id="GO:0006119">
    <property type="term" value="P:oxidative phosphorylation"/>
    <property type="evidence" value="ECO:0007669"/>
    <property type="project" value="UniProtKB-UniPathway"/>
</dbReference>
<dbReference type="PANTHER" id="PTHR33751">
    <property type="entry name" value="CBB3-TYPE CYTOCHROME C OXIDASE SUBUNIT FIXP"/>
    <property type="match status" value="1"/>
</dbReference>
<keyword evidence="17 19" id="KW-0406">Ion transport</keyword>
<evidence type="ECO:0000256" key="16">
    <source>
        <dbReference type="ARBA" id="ARBA00023004"/>
    </source>
</evidence>
<evidence type="ECO:0000256" key="20">
    <source>
        <dbReference type="PIRSR" id="PIRSR000006-1"/>
    </source>
</evidence>
<feature type="region of interest" description="Disordered" evidence="22">
    <location>
        <begin position="1"/>
        <end position="20"/>
    </location>
</feature>
<evidence type="ECO:0000256" key="1">
    <source>
        <dbReference type="ARBA" id="ARBA00004533"/>
    </source>
</evidence>
<dbReference type="EMBL" id="QFYS01000010">
    <property type="protein sequence ID" value="RAK62799.1"/>
    <property type="molecule type" value="Genomic_DNA"/>
</dbReference>
<dbReference type="Proteomes" id="UP000249524">
    <property type="component" value="Unassembled WGS sequence"/>
</dbReference>
<dbReference type="InterPro" id="IPR004678">
    <property type="entry name" value="Cyt_c_oxidase_cbb3_su3"/>
</dbReference>
<feature type="binding site" description="covalent" evidence="21">
    <location>
        <position position="121"/>
    </location>
    <ligand>
        <name>heme c</name>
        <dbReference type="ChEBI" id="CHEBI:61717"/>
        <label>1</label>
    </ligand>
</feature>
<comment type="pathway">
    <text evidence="2 19">Energy metabolism; oxidative phosphorylation.</text>
</comment>
<dbReference type="UniPathway" id="UPA00705"/>
<evidence type="ECO:0000256" key="2">
    <source>
        <dbReference type="ARBA" id="ARBA00004673"/>
    </source>
</evidence>
<dbReference type="OrthoDB" id="9811281at2"/>
<keyword evidence="15 19" id="KW-0560">Oxidoreductase</keyword>
<dbReference type="InterPro" id="IPR009056">
    <property type="entry name" value="Cyt_c-like_dom"/>
</dbReference>
<dbReference type="GO" id="GO:0020037">
    <property type="term" value="F:heme binding"/>
    <property type="evidence" value="ECO:0007669"/>
    <property type="project" value="InterPro"/>
</dbReference>
<dbReference type="GO" id="GO:1902600">
    <property type="term" value="P:proton transmembrane transport"/>
    <property type="evidence" value="ECO:0007669"/>
    <property type="project" value="UniProtKB-KW"/>
</dbReference>
<dbReference type="Gene3D" id="6.10.280.130">
    <property type="match status" value="1"/>
</dbReference>
<keyword evidence="16 19" id="KW-0408">Iron</keyword>
<keyword evidence="9 23" id="KW-0812">Transmembrane</keyword>
<evidence type="ECO:0000256" key="21">
    <source>
        <dbReference type="PIRSR" id="PIRSR000006-2"/>
    </source>
</evidence>
<dbReference type="InterPro" id="IPR038414">
    <property type="entry name" value="CcoP_N_sf"/>
</dbReference>
<feature type="binding site" description="axial binding residue" evidence="20">
    <location>
        <position position="263"/>
    </location>
    <ligand>
        <name>heme c</name>
        <dbReference type="ChEBI" id="CHEBI:61717"/>
        <label>1</label>
    </ligand>
    <ligandPart>
        <name>Fe</name>
        <dbReference type="ChEBI" id="CHEBI:18248"/>
    </ligandPart>
</feature>
<evidence type="ECO:0000256" key="7">
    <source>
        <dbReference type="ARBA" id="ARBA00022617"/>
    </source>
</evidence>
<keyword evidence="12 19" id="KW-0375">Hydrogen ion transport</keyword>
<comment type="subunit">
    <text evidence="19">Component of the cbb3-type cytochrome c oxidase.</text>
</comment>
<keyword evidence="14 23" id="KW-1133">Transmembrane helix</keyword>
<dbReference type="Pfam" id="PF00034">
    <property type="entry name" value="Cytochrom_C"/>
    <property type="match status" value="1"/>
</dbReference>
<dbReference type="Gene3D" id="1.10.760.10">
    <property type="entry name" value="Cytochrome c-like domain"/>
    <property type="match status" value="2"/>
</dbReference>
<dbReference type="PROSITE" id="PS51007">
    <property type="entry name" value="CYTC"/>
    <property type="match status" value="2"/>
</dbReference>
<feature type="binding site" description="axial binding residue" evidence="20">
    <location>
        <position position="173"/>
    </location>
    <ligand>
        <name>heme c</name>
        <dbReference type="ChEBI" id="CHEBI:61717"/>
        <label>2</label>
    </ligand>
    <ligandPart>
        <name>Fe</name>
        <dbReference type="ChEBI" id="CHEBI:18248"/>
    </ligandPart>
</feature>
<feature type="binding site" description="covalent" evidence="21">
    <location>
        <position position="218"/>
    </location>
    <ligand>
        <name>heme c</name>
        <dbReference type="ChEBI" id="CHEBI:61717"/>
        <label>2</label>
    </ligand>
</feature>
<keyword evidence="4 19" id="KW-0813">Transport</keyword>
<evidence type="ECO:0000256" key="11">
    <source>
        <dbReference type="ARBA" id="ARBA00022737"/>
    </source>
</evidence>
<accession>A0A328B7H0</accession>
<evidence type="ECO:0000256" key="17">
    <source>
        <dbReference type="ARBA" id="ARBA00023065"/>
    </source>
</evidence>
<feature type="binding site" description="axial binding residue" evidence="20">
    <location>
        <position position="222"/>
    </location>
    <ligand>
        <name>heme c</name>
        <dbReference type="ChEBI" id="CHEBI:61717"/>
        <label>2</label>
    </ligand>
    <ligandPart>
        <name>Fe</name>
        <dbReference type="ChEBI" id="CHEBI:18248"/>
    </ligandPart>
</feature>
<dbReference type="Pfam" id="PF13442">
    <property type="entry name" value="Cytochrome_CBB3"/>
    <property type="match status" value="1"/>
</dbReference>
<evidence type="ECO:0000256" key="6">
    <source>
        <dbReference type="ARBA" id="ARBA00022519"/>
    </source>
</evidence>
<evidence type="ECO:0000256" key="12">
    <source>
        <dbReference type="ARBA" id="ARBA00022781"/>
    </source>
</evidence>
<dbReference type="InterPro" id="IPR050597">
    <property type="entry name" value="Cytochrome_c_Oxidase_Subunit"/>
</dbReference>
<evidence type="ECO:0000256" key="19">
    <source>
        <dbReference type="PIRNR" id="PIRNR000006"/>
    </source>
</evidence>
<dbReference type="Pfam" id="PF14715">
    <property type="entry name" value="FixP_N"/>
    <property type="match status" value="1"/>
</dbReference>
<keyword evidence="11" id="KW-0677">Repeat</keyword>
<comment type="cofactor">
    <cofactor evidence="19 21">
        <name>heme c</name>
        <dbReference type="ChEBI" id="CHEBI:61717"/>
    </cofactor>
    <text evidence="19 21">Binds 2 heme C groups per subunit.</text>
</comment>
<keyword evidence="10 19" id="KW-0479">Metal-binding</keyword>
<evidence type="ECO:0000256" key="15">
    <source>
        <dbReference type="ARBA" id="ARBA00023002"/>
    </source>
</evidence>
<evidence type="ECO:0000256" key="22">
    <source>
        <dbReference type="SAM" id="MobiDB-lite"/>
    </source>
</evidence>
<proteinExistence type="inferred from homology"/>
<dbReference type="InterPro" id="IPR036909">
    <property type="entry name" value="Cyt_c-like_dom_sf"/>
</dbReference>
<sequence length="308" mass="33167">MSERERDDHSGTETTGHEWDGIKELDTPLPRWWLWVFYGSILWAIVYWVLMPAWPGVSGYTKGVLGMSDRADVVRELDGLKAHRQAGEAKLRTASLQQIEADPDLQAYAMQVGQSVFGDNCATCHGAGGGGGKGYPNLRDDVWLWGGSLDEIRHTLEVGVRSGHAQAKGETVMPAFGRDQMLTDAQIADMTEYVVALSRRKANQAAVTRAAQTYADQCAACHGPAGAGDPARGVPNLTDAEWLYGSDRASISEQIWNGRNGVMPSWQARFSPETIKALAVYVHANAGGDAEPAQAAAKEGVVAVATAK</sequence>
<dbReference type="GO" id="GO:0005506">
    <property type="term" value="F:iron ion binding"/>
    <property type="evidence" value="ECO:0007669"/>
    <property type="project" value="InterPro"/>
</dbReference>
<dbReference type="GO" id="GO:0009055">
    <property type="term" value="F:electron transfer activity"/>
    <property type="evidence" value="ECO:0007669"/>
    <property type="project" value="InterPro"/>
</dbReference>
<dbReference type="InterPro" id="IPR032858">
    <property type="entry name" value="CcoP_N"/>
</dbReference>
<dbReference type="PIRSF" id="PIRSF000006">
    <property type="entry name" value="Cbb3-Cox_fixP"/>
    <property type="match status" value="1"/>
</dbReference>
<evidence type="ECO:0000256" key="5">
    <source>
        <dbReference type="ARBA" id="ARBA00022475"/>
    </source>
</evidence>
<comment type="similarity">
    <text evidence="3 19">Belongs to the CcoP / FixP family.</text>
</comment>
<dbReference type="AlphaFoldDB" id="A0A328B7H0"/>
<dbReference type="InterPro" id="IPR008168">
    <property type="entry name" value="Cyt_C_IC"/>
</dbReference>
<keyword evidence="8 19" id="KW-0679">Respiratory chain</keyword>
<comment type="function">
    <text evidence="19">C-type cytochrome. Part of the cbb3-type cytochrome c oxidase complex.</text>
</comment>
<keyword evidence="18 19" id="KW-0472">Membrane</keyword>
<dbReference type="SUPFAM" id="SSF46626">
    <property type="entry name" value="Cytochrome c"/>
    <property type="match status" value="2"/>
</dbReference>
<keyword evidence="7 19" id="KW-0349">Heme</keyword>
<dbReference type="PRINTS" id="PR00605">
    <property type="entry name" value="CYTCHROMECIC"/>
</dbReference>
<dbReference type="GO" id="GO:0016491">
    <property type="term" value="F:oxidoreductase activity"/>
    <property type="evidence" value="ECO:0007669"/>
    <property type="project" value="UniProtKB-KW"/>
</dbReference>
<evidence type="ECO:0000256" key="3">
    <source>
        <dbReference type="ARBA" id="ARBA00006113"/>
    </source>
</evidence>
<evidence type="ECO:0000256" key="14">
    <source>
        <dbReference type="ARBA" id="ARBA00022989"/>
    </source>
</evidence>
<evidence type="ECO:0000256" key="10">
    <source>
        <dbReference type="ARBA" id="ARBA00022723"/>
    </source>
</evidence>
<keyword evidence="13 19" id="KW-0249">Electron transport</keyword>
<comment type="subcellular location">
    <subcellularLocation>
        <location evidence="1 19">Cell inner membrane</location>
    </subcellularLocation>
</comment>
<keyword evidence="6 19" id="KW-0997">Cell inner membrane</keyword>
<evidence type="ECO:0000256" key="13">
    <source>
        <dbReference type="ARBA" id="ARBA00022982"/>
    </source>
</evidence>
<feature type="binding site" description="axial binding residue" evidence="20">
    <location>
        <position position="125"/>
    </location>
    <ligand>
        <name>heme c</name>
        <dbReference type="ChEBI" id="CHEBI:61717"/>
        <label>1</label>
    </ligand>
    <ligandPart>
        <name>Fe</name>
        <dbReference type="ChEBI" id="CHEBI:18248"/>
    </ligandPart>
</feature>
<keyword evidence="5 19" id="KW-1003">Cell membrane</keyword>
<evidence type="ECO:0000313" key="26">
    <source>
        <dbReference type="Proteomes" id="UP000249524"/>
    </source>
</evidence>
<evidence type="ECO:0000259" key="24">
    <source>
        <dbReference type="PROSITE" id="PS51007"/>
    </source>
</evidence>
<dbReference type="NCBIfam" id="TIGR00782">
    <property type="entry name" value="ccoP"/>
    <property type="match status" value="1"/>
</dbReference>
<feature type="binding site" description="covalent" evidence="21">
    <location>
        <position position="124"/>
    </location>
    <ligand>
        <name>heme c</name>
        <dbReference type="ChEBI" id="CHEBI:61717"/>
        <label>1</label>
    </ligand>
</feature>
<evidence type="ECO:0000313" key="25">
    <source>
        <dbReference type="EMBL" id="RAK62799.1"/>
    </source>
</evidence>
<dbReference type="GO" id="GO:0005886">
    <property type="term" value="C:plasma membrane"/>
    <property type="evidence" value="ECO:0007669"/>
    <property type="project" value="UniProtKB-SubCell"/>
</dbReference>
<keyword evidence="26" id="KW-1185">Reference proteome</keyword>
<dbReference type="PANTHER" id="PTHR33751:SF1">
    <property type="entry name" value="CBB3-TYPE CYTOCHROME C OXIDASE SUBUNIT FIXP"/>
    <property type="match status" value="1"/>
</dbReference>
<protein>
    <recommendedName>
        <fullName evidence="19">Cbb3-type cytochrome c oxidase subunit</fullName>
    </recommendedName>
</protein>
<feature type="domain" description="Cytochrome c" evidence="24">
    <location>
        <begin position="205"/>
        <end position="286"/>
    </location>
</feature>
<evidence type="ECO:0000256" key="18">
    <source>
        <dbReference type="ARBA" id="ARBA00023136"/>
    </source>
</evidence>
<evidence type="ECO:0000256" key="8">
    <source>
        <dbReference type="ARBA" id="ARBA00022660"/>
    </source>
</evidence>
<gene>
    <name evidence="25" type="primary">ccoP</name>
    <name evidence="25" type="ORF">DJ019_18255</name>
</gene>
<comment type="caution">
    <text evidence="25">The sequence shown here is derived from an EMBL/GenBank/DDBJ whole genome shotgun (WGS) entry which is preliminary data.</text>
</comment>
<feature type="transmembrane region" description="Helical" evidence="23">
    <location>
        <begin position="32"/>
        <end position="50"/>
    </location>
</feature>
<name>A0A328B7H0_9CAUL</name>
<evidence type="ECO:0000256" key="9">
    <source>
        <dbReference type="ARBA" id="ARBA00022692"/>
    </source>
</evidence>
<evidence type="ECO:0000256" key="23">
    <source>
        <dbReference type="SAM" id="Phobius"/>
    </source>
</evidence>
<evidence type="ECO:0000256" key="4">
    <source>
        <dbReference type="ARBA" id="ARBA00022448"/>
    </source>
</evidence>
<feature type="domain" description="Cytochrome c" evidence="24">
    <location>
        <begin position="108"/>
        <end position="198"/>
    </location>
</feature>
<feature type="binding site" description="covalent" evidence="21">
    <location>
        <position position="221"/>
    </location>
    <ligand>
        <name>heme c</name>
        <dbReference type="ChEBI" id="CHEBI:61717"/>
        <label>2</label>
    </ligand>
</feature>
<reference evidence="25 26" key="1">
    <citation type="submission" date="2018-05" db="EMBL/GenBank/DDBJ databases">
        <authorList>
            <person name="Lanie J.A."/>
            <person name="Ng W.-L."/>
            <person name="Kazmierczak K.M."/>
            <person name="Andrzejewski T.M."/>
            <person name="Davidsen T.M."/>
            <person name="Wayne K.J."/>
            <person name="Tettelin H."/>
            <person name="Glass J.I."/>
            <person name="Rusch D."/>
            <person name="Podicherti R."/>
            <person name="Tsui H.-C.T."/>
            <person name="Winkler M.E."/>
        </authorList>
    </citation>
    <scope>NUCLEOTIDE SEQUENCE [LARGE SCALE GENOMIC DNA]</scope>
    <source>
        <strain evidence="25 26">BUT-10</strain>
    </source>
</reference>
<dbReference type="RefSeq" id="WP_111277734.1">
    <property type="nucleotide sequence ID" value="NZ_QFYS01000010.1"/>
</dbReference>
<organism evidence="25 26">
    <name type="scientific">Phenylobacterium kunshanense</name>
    <dbReference type="NCBI Taxonomy" id="1445034"/>
    <lineage>
        <taxon>Bacteria</taxon>
        <taxon>Pseudomonadati</taxon>
        <taxon>Pseudomonadota</taxon>
        <taxon>Alphaproteobacteria</taxon>
        <taxon>Caulobacterales</taxon>
        <taxon>Caulobacteraceae</taxon>
        <taxon>Phenylobacterium</taxon>
    </lineage>
</organism>